<feature type="domain" description="Protein kinase" evidence="3">
    <location>
        <begin position="297"/>
        <end position="571"/>
    </location>
</feature>
<dbReference type="Gene3D" id="1.10.510.10">
    <property type="entry name" value="Transferase(Phosphotransferase) domain 1"/>
    <property type="match status" value="1"/>
</dbReference>
<dbReference type="InterPro" id="IPR001245">
    <property type="entry name" value="Ser-Thr/Tyr_kinase_cat_dom"/>
</dbReference>
<dbReference type="PRINTS" id="PR00109">
    <property type="entry name" value="TYRKINASE"/>
</dbReference>
<proteinExistence type="predicted"/>
<keyword evidence="2" id="KW-0732">Signal</keyword>
<dbReference type="GO" id="GO:0004674">
    <property type="term" value="F:protein serine/threonine kinase activity"/>
    <property type="evidence" value="ECO:0007669"/>
    <property type="project" value="TreeGrafter"/>
</dbReference>
<dbReference type="OrthoDB" id="4062651at2759"/>
<dbReference type="InterPro" id="IPR000719">
    <property type="entry name" value="Prot_kinase_dom"/>
</dbReference>
<dbReference type="PANTHER" id="PTHR44329:SF214">
    <property type="entry name" value="PROTEIN KINASE DOMAIN-CONTAINING PROTEIN"/>
    <property type="match status" value="1"/>
</dbReference>
<dbReference type="InterPro" id="IPR051681">
    <property type="entry name" value="Ser/Thr_Kinases-Pseudokinases"/>
</dbReference>
<feature type="chain" id="PRO_5033437004" evidence="2">
    <location>
        <begin position="19"/>
        <end position="571"/>
    </location>
</feature>
<evidence type="ECO:0000313" key="5">
    <source>
        <dbReference type="EMBL" id="VFT87362.1"/>
    </source>
</evidence>
<dbReference type="Proteomes" id="UP000332933">
    <property type="component" value="Unassembled WGS sequence"/>
</dbReference>
<dbReference type="InterPro" id="IPR008271">
    <property type="entry name" value="Ser/Thr_kinase_AS"/>
</dbReference>
<name>A0A485KR58_9STRA</name>
<evidence type="ECO:0000313" key="6">
    <source>
        <dbReference type="Proteomes" id="UP000332933"/>
    </source>
</evidence>
<dbReference type="PANTHER" id="PTHR44329">
    <property type="entry name" value="SERINE/THREONINE-PROTEIN KINASE TNNI3K-RELATED"/>
    <property type="match status" value="1"/>
</dbReference>
<organism evidence="5 6">
    <name type="scientific">Aphanomyces stellatus</name>
    <dbReference type="NCBI Taxonomy" id="120398"/>
    <lineage>
        <taxon>Eukaryota</taxon>
        <taxon>Sar</taxon>
        <taxon>Stramenopiles</taxon>
        <taxon>Oomycota</taxon>
        <taxon>Saprolegniomycetes</taxon>
        <taxon>Saprolegniales</taxon>
        <taxon>Verrucalvaceae</taxon>
        <taxon>Aphanomyces</taxon>
    </lineage>
</organism>
<evidence type="ECO:0000259" key="3">
    <source>
        <dbReference type="PROSITE" id="PS50011"/>
    </source>
</evidence>
<protein>
    <submittedName>
        <fullName evidence="5">Aste57867_10488 protein</fullName>
    </submittedName>
</protein>
<accession>A0A485KR58</accession>
<reference evidence="5 6" key="1">
    <citation type="submission" date="2019-03" db="EMBL/GenBank/DDBJ databases">
        <authorList>
            <person name="Gaulin E."/>
            <person name="Dumas B."/>
        </authorList>
    </citation>
    <scope>NUCLEOTIDE SEQUENCE [LARGE SCALE GENOMIC DNA]</scope>
    <source>
        <strain evidence="5">CBS 568.67</strain>
    </source>
</reference>
<dbReference type="PROSITE" id="PS50011">
    <property type="entry name" value="PROTEIN_KINASE_DOM"/>
    <property type="match status" value="1"/>
</dbReference>
<keyword evidence="6" id="KW-1185">Reference proteome</keyword>
<reference evidence="4" key="2">
    <citation type="submission" date="2019-06" db="EMBL/GenBank/DDBJ databases">
        <title>Genomics analysis of Aphanomyces spp. identifies a new class of oomycete effector associated with host adaptation.</title>
        <authorList>
            <person name="Gaulin E."/>
        </authorList>
    </citation>
    <scope>NUCLEOTIDE SEQUENCE</scope>
    <source>
        <strain evidence="4">CBS 578.67</strain>
    </source>
</reference>
<keyword evidence="1" id="KW-1133">Transmembrane helix</keyword>
<dbReference type="AlphaFoldDB" id="A0A485KR58"/>
<dbReference type="SMART" id="SM00220">
    <property type="entry name" value="S_TKc"/>
    <property type="match status" value="1"/>
</dbReference>
<dbReference type="InterPro" id="IPR011009">
    <property type="entry name" value="Kinase-like_dom_sf"/>
</dbReference>
<evidence type="ECO:0000256" key="1">
    <source>
        <dbReference type="SAM" id="Phobius"/>
    </source>
</evidence>
<keyword evidence="1" id="KW-0812">Transmembrane</keyword>
<dbReference type="SUPFAM" id="SSF56112">
    <property type="entry name" value="Protein kinase-like (PK-like)"/>
    <property type="match status" value="1"/>
</dbReference>
<gene>
    <name evidence="5" type="primary">Aste57867_10488</name>
    <name evidence="4" type="ORF">As57867_010448</name>
    <name evidence="5" type="ORF">ASTE57867_10488</name>
</gene>
<keyword evidence="1" id="KW-0472">Membrane</keyword>
<evidence type="ECO:0000256" key="2">
    <source>
        <dbReference type="SAM" id="SignalP"/>
    </source>
</evidence>
<dbReference type="PROSITE" id="PS00108">
    <property type="entry name" value="PROTEIN_KINASE_ST"/>
    <property type="match status" value="1"/>
</dbReference>
<feature type="transmembrane region" description="Helical" evidence="1">
    <location>
        <begin position="218"/>
        <end position="240"/>
    </location>
</feature>
<evidence type="ECO:0000313" key="4">
    <source>
        <dbReference type="EMBL" id="KAF0698924.1"/>
    </source>
</evidence>
<dbReference type="EMBL" id="CAADRA010005232">
    <property type="protein sequence ID" value="VFT87362.1"/>
    <property type="molecule type" value="Genomic_DNA"/>
</dbReference>
<feature type="signal peptide" evidence="2">
    <location>
        <begin position="1"/>
        <end position="18"/>
    </location>
</feature>
<dbReference type="GO" id="GO:0005524">
    <property type="term" value="F:ATP binding"/>
    <property type="evidence" value="ECO:0007669"/>
    <property type="project" value="InterPro"/>
</dbReference>
<dbReference type="Pfam" id="PF00069">
    <property type="entry name" value="Pkinase"/>
    <property type="match status" value="1"/>
</dbReference>
<dbReference type="EMBL" id="VJMH01005211">
    <property type="protein sequence ID" value="KAF0698924.1"/>
    <property type="molecule type" value="Genomic_DNA"/>
</dbReference>
<sequence>MCHSPMFALSVMSSLAVAAALTSDRVPWTCLPTNKSAAFVSWRIDVAGVLSCAMNDQTKDCLVVPSQQVCRESLDDTRPIKSCAAADTSNPSTLCGQAFLQLTSPSSTAATTTDPPNKLTSDWRCFKTSSTSIVVVVRLNAALQTECLSKDRSSCLAFGSFNDCRAALGPPTPFLLDGTPLSCAQLASPADWCVAPPPTTPPPSATPSSASSSPHTTLIAIAALGAGVVVCVALLMRFFYVTRRRPRSASPTPSGGFGWTAQPATSRVFLKGTSTTLSADHVKLGDLVQWRLDETQLQTISQLHMSSTGVISLGRYDGAVVVIKQPLESDRTFEIMQAFVEEIELMIRYGTTMPTPDPPPFPHRGGWGYGVWVQSPHIVHIVGVAYMRLRDLSLVLEYMERGDLQTYLATTAATRGALFPWSSKTAVLQDVLQALVHLHSLGVIHRDVKARNVLLSHDATAKLTDFGVARRLSATATMTQGIGSFQWTAPEVLEGGQYTTKADMYSIGVLLGELDSHAAPAEEDLALRNDSRHATLSGDCPARLRKLAVHCLANDPESRPTAAHALQLLGQ</sequence>